<organism evidence="2">
    <name type="scientific">Arabidopsis lyrata subsp. lyrata</name>
    <name type="common">Lyre-leaved rock-cress</name>
    <dbReference type="NCBI Taxonomy" id="81972"/>
    <lineage>
        <taxon>Eukaryota</taxon>
        <taxon>Viridiplantae</taxon>
        <taxon>Streptophyta</taxon>
        <taxon>Embryophyta</taxon>
        <taxon>Tracheophyta</taxon>
        <taxon>Spermatophyta</taxon>
        <taxon>Magnoliopsida</taxon>
        <taxon>eudicotyledons</taxon>
        <taxon>Gunneridae</taxon>
        <taxon>Pentapetalae</taxon>
        <taxon>rosids</taxon>
        <taxon>malvids</taxon>
        <taxon>Brassicales</taxon>
        <taxon>Brassicaceae</taxon>
        <taxon>Camelineae</taxon>
        <taxon>Arabidopsis</taxon>
    </lineage>
</organism>
<keyword evidence="2" id="KW-1185">Reference proteome</keyword>
<sequence>MENGDSRTVMIGTSRPMTLGQVSKWKSTSKCGGRSIFVKGRDMADKAAARAEMGKALMVIKNVCTYLSNKSQLDDHTIHLFSVPIVGRRGSLSSSFLAI</sequence>
<dbReference type="AlphaFoldDB" id="D7LFC6"/>
<accession>D7LFC6</accession>
<reference evidence="2" key="1">
    <citation type="journal article" date="2011" name="Nat. Genet.">
        <title>The Arabidopsis lyrata genome sequence and the basis of rapid genome size change.</title>
        <authorList>
            <person name="Hu T.T."/>
            <person name="Pattyn P."/>
            <person name="Bakker E.G."/>
            <person name="Cao J."/>
            <person name="Cheng J.-F."/>
            <person name="Clark R.M."/>
            <person name="Fahlgren N."/>
            <person name="Fawcett J.A."/>
            <person name="Grimwood J."/>
            <person name="Gundlach H."/>
            <person name="Haberer G."/>
            <person name="Hollister J.D."/>
            <person name="Ossowski S."/>
            <person name="Ottilar R.P."/>
            <person name="Salamov A.A."/>
            <person name="Schneeberger K."/>
            <person name="Spannagl M."/>
            <person name="Wang X."/>
            <person name="Yang L."/>
            <person name="Nasrallah M.E."/>
            <person name="Bergelson J."/>
            <person name="Carrington J.C."/>
            <person name="Gaut B.S."/>
            <person name="Schmutz J."/>
            <person name="Mayer K.F.X."/>
            <person name="Van de Peer Y."/>
            <person name="Grigoriev I.V."/>
            <person name="Nordborg M."/>
            <person name="Weigel D."/>
            <person name="Guo Y.-L."/>
        </authorList>
    </citation>
    <scope>NUCLEOTIDE SEQUENCE [LARGE SCALE GENOMIC DNA]</scope>
    <source>
        <strain evidence="2">cv. MN47</strain>
    </source>
</reference>
<dbReference type="EMBL" id="GL348716">
    <property type="protein sequence ID" value="EFH54948.1"/>
    <property type="molecule type" value="Genomic_DNA"/>
</dbReference>
<evidence type="ECO:0000313" key="2">
    <source>
        <dbReference type="Proteomes" id="UP000008694"/>
    </source>
</evidence>
<dbReference type="HOGENOM" id="CLU_2323622_0_0_1"/>
<protein>
    <submittedName>
        <fullName evidence="1">Predicted protein</fullName>
    </submittedName>
</protein>
<dbReference type="Gramene" id="scaffold_400336.1">
    <property type="protein sequence ID" value="scaffold_400336.1"/>
    <property type="gene ID" value="scaffold_400336.1"/>
</dbReference>
<dbReference type="Proteomes" id="UP000008694">
    <property type="component" value="Unassembled WGS sequence"/>
</dbReference>
<proteinExistence type="predicted"/>
<gene>
    <name evidence="1" type="ORF">ARALYDRAFT_900835</name>
</gene>
<name>D7LFC6_ARALL</name>
<evidence type="ECO:0000313" key="1">
    <source>
        <dbReference type="EMBL" id="EFH54948.1"/>
    </source>
</evidence>